<reference evidence="1 2" key="1">
    <citation type="journal article" date="2019" name="Sci. Rep.">
        <title>Orb-weaving spider Araneus ventricosus genome elucidates the spidroin gene catalogue.</title>
        <authorList>
            <person name="Kono N."/>
            <person name="Nakamura H."/>
            <person name="Ohtoshi R."/>
            <person name="Moran D.A.P."/>
            <person name="Shinohara A."/>
            <person name="Yoshida Y."/>
            <person name="Fujiwara M."/>
            <person name="Mori M."/>
            <person name="Tomita M."/>
            <person name="Arakawa K."/>
        </authorList>
    </citation>
    <scope>NUCLEOTIDE SEQUENCE [LARGE SCALE GENOMIC DNA]</scope>
</reference>
<dbReference type="Proteomes" id="UP000499080">
    <property type="component" value="Unassembled WGS sequence"/>
</dbReference>
<dbReference type="OrthoDB" id="6432998at2759"/>
<proteinExistence type="predicted"/>
<keyword evidence="2" id="KW-1185">Reference proteome</keyword>
<sequence>GTGYEKAYAYDKKAGHHAITADHGAQASNYGVQDRRAHHNVGAYGAAGHARYGAHDRYGAQAYGVNAHDNSAYGRYGSGHAQMVHYAPAAYTSYSAPAAHYAAPAARYAAPVAHY</sequence>
<gene>
    <name evidence="1" type="ORF">AVEN_234206_1</name>
</gene>
<dbReference type="AlphaFoldDB" id="A0A4Y2CDQ5"/>
<evidence type="ECO:0000313" key="1">
    <source>
        <dbReference type="EMBL" id="GBM01948.1"/>
    </source>
</evidence>
<evidence type="ECO:0000313" key="2">
    <source>
        <dbReference type="Proteomes" id="UP000499080"/>
    </source>
</evidence>
<feature type="non-terminal residue" evidence="1">
    <location>
        <position position="1"/>
    </location>
</feature>
<protein>
    <submittedName>
        <fullName evidence="1">Uncharacterized protein</fullName>
    </submittedName>
</protein>
<name>A0A4Y2CDQ5_ARAVE</name>
<comment type="caution">
    <text evidence="1">The sequence shown here is derived from an EMBL/GenBank/DDBJ whole genome shotgun (WGS) entry which is preliminary data.</text>
</comment>
<dbReference type="EMBL" id="BGPR01162739">
    <property type="protein sequence ID" value="GBM01948.1"/>
    <property type="molecule type" value="Genomic_DNA"/>
</dbReference>
<organism evidence="1 2">
    <name type="scientific">Araneus ventricosus</name>
    <name type="common">Orbweaver spider</name>
    <name type="synonym">Epeira ventricosa</name>
    <dbReference type="NCBI Taxonomy" id="182803"/>
    <lineage>
        <taxon>Eukaryota</taxon>
        <taxon>Metazoa</taxon>
        <taxon>Ecdysozoa</taxon>
        <taxon>Arthropoda</taxon>
        <taxon>Chelicerata</taxon>
        <taxon>Arachnida</taxon>
        <taxon>Araneae</taxon>
        <taxon>Araneomorphae</taxon>
        <taxon>Entelegynae</taxon>
        <taxon>Araneoidea</taxon>
        <taxon>Araneidae</taxon>
        <taxon>Araneus</taxon>
    </lineage>
</organism>
<accession>A0A4Y2CDQ5</accession>